<evidence type="ECO:0000313" key="2">
    <source>
        <dbReference type="EMBL" id="ROT36358.1"/>
    </source>
</evidence>
<name>A0A3N2PPB7_SODAK</name>
<feature type="region of interest" description="Disordered" evidence="1">
    <location>
        <begin position="1"/>
        <end position="77"/>
    </location>
</feature>
<dbReference type="STRING" id="1314773.A0A3N2PPB7"/>
<dbReference type="GeneID" id="39578482"/>
<feature type="compositionally biased region" description="Low complexity" evidence="1">
    <location>
        <begin position="17"/>
        <end position="46"/>
    </location>
</feature>
<dbReference type="OrthoDB" id="5232052at2759"/>
<evidence type="ECO:0000313" key="3">
    <source>
        <dbReference type="Proteomes" id="UP000272025"/>
    </source>
</evidence>
<accession>A0A3N2PPB7</accession>
<sequence length="219" mass="24736">MAIDPQTRIARPPPKPAASAKETATSATEAESTNEQQQQQQQLQQQEPPPQPPPSPSQRFFRPASADPPRPPSSWQRKAAVLEAEIRSKNCNKMGCQLLCYRMRPAACFEVDQAQTAILFPDGQLRRDPDPRARVPPPALRFNLPLFCIECGVRTRFYAPGDQIRTRSHEELWMCGCGHLRRKTDRYESRLCGECGDTCLSAAVSSRRKRRRVTPPEDL</sequence>
<dbReference type="Proteomes" id="UP000272025">
    <property type="component" value="Unassembled WGS sequence"/>
</dbReference>
<gene>
    <name evidence="2" type="ORF">SODALDRAFT_325708</name>
</gene>
<dbReference type="AlphaFoldDB" id="A0A3N2PPB7"/>
<protein>
    <submittedName>
        <fullName evidence="2">Uncharacterized protein</fullName>
    </submittedName>
</protein>
<organism evidence="2 3">
    <name type="scientific">Sodiomyces alkalinus (strain CBS 110278 / VKM F-3762 / F11)</name>
    <name type="common">Alkaliphilic filamentous fungus</name>
    <dbReference type="NCBI Taxonomy" id="1314773"/>
    <lineage>
        <taxon>Eukaryota</taxon>
        <taxon>Fungi</taxon>
        <taxon>Dikarya</taxon>
        <taxon>Ascomycota</taxon>
        <taxon>Pezizomycotina</taxon>
        <taxon>Sordariomycetes</taxon>
        <taxon>Hypocreomycetidae</taxon>
        <taxon>Glomerellales</taxon>
        <taxon>Plectosphaerellaceae</taxon>
        <taxon>Sodiomyces</taxon>
    </lineage>
</organism>
<feature type="compositionally biased region" description="Pro residues" evidence="1">
    <location>
        <begin position="47"/>
        <end position="56"/>
    </location>
</feature>
<proteinExistence type="predicted"/>
<dbReference type="EMBL" id="ML119059">
    <property type="protein sequence ID" value="ROT36358.1"/>
    <property type="molecule type" value="Genomic_DNA"/>
</dbReference>
<dbReference type="RefSeq" id="XP_028464164.1">
    <property type="nucleotide sequence ID" value="XM_028610004.1"/>
</dbReference>
<reference evidence="2 3" key="1">
    <citation type="journal article" date="2018" name="Mol. Ecol.">
        <title>The obligate alkalophilic soda-lake fungus Sodiomyces alkalinus has shifted to a protein diet.</title>
        <authorList>
            <person name="Grum-Grzhimaylo A.A."/>
            <person name="Falkoski D.L."/>
            <person name="van den Heuvel J."/>
            <person name="Valero-Jimenez C.A."/>
            <person name="Min B."/>
            <person name="Choi I.G."/>
            <person name="Lipzen A."/>
            <person name="Daum C.G."/>
            <person name="Aanen D.K."/>
            <person name="Tsang A."/>
            <person name="Henrissat B."/>
            <person name="Bilanenko E.N."/>
            <person name="de Vries R.P."/>
            <person name="van Kan J.A.L."/>
            <person name="Grigoriev I.V."/>
            <person name="Debets A.J.M."/>
        </authorList>
    </citation>
    <scope>NUCLEOTIDE SEQUENCE [LARGE SCALE GENOMIC DNA]</scope>
    <source>
        <strain evidence="2 3">F11</strain>
    </source>
</reference>
<evidence type="ECO:0000256" key="1">
    <source>
        <dbReference type="SAM" id="MobiDB-lite"/>
    </source>
</evidence>
<keyword evidence="3" id="KW-1185">Reference proteome</keyword>